<dbReference type="HAMAP" id="MF_02016">
    <property type="entry name" value="MltF"/>
    <property type="match status" value="1"/>
</dbReference>
<dbReference type="PANTHER" id="PTHR35936">
    <property type="entry name" value="MEMBRANE-BOUND LYTIC MUREIN TRANSGLYCOSYLASE F"/>
    <property type="match status" value="1"/>
</dbReference>
<feature type="region of interest" description="Disordered" evidence="8">
    <location>
        <begin position="471"/>
        <end position="508"/>
    </location>
</feature>
<evidence type="ECO:0000256" key="7">
    <source>
        <dbReference type="HAMAP-Rule" id="MF_02016"/>
    </source>
</evidence>
<protein>
    <recommendedName>
        <fullName evidence="7">Membrane-bound lytic murein transglycosylase F</fullName>
        <ecNumber evidence="7">4.2.2.n1</ecNumber>
    </recommendedName>
    <alternativeName>
        <fullName evidence="7">Murein lyase F</fullName>
    </alternativeName>
</protein>
<comment type="similarity">
    <text evidence="1">Belongs to the bacterial solute-binding protein 3 family.</text>
</comment>
<feature type="active site" evidence="7">
    <location>
        <position position="313"/>
    </location>
</feature>
<dbReference type="Pfam" id="PF00497">
    <property type="entry name" value="SBP_bac_3"/>
    <property type="match status" value="1"/>
</dbReference>
<reference evidence="10" key="1">
    <citation type="submission" date="2022-10" db="EMBL/GenBank/DDBJ databases">
        <title>Catenovulum adriacola sp. nov. isolated in the Harbour of Susak.</title>
        <authorList>
            <person name="Schoch T."/>
            <person name="Reich S.J."/>
            <person name="Stoeferle S."/>
            <person name="Flaiz M."/>
            <person name="Kazda M."/>
            <person name="Riedel C.U."/>
            <person name="Duerre P."/>
        </authorList>
    </citation>
    <scope>NUCLEOTIDE SEQUENCE</scope>
    <source>
        <strain evidence="10">TS8</strain>
    </source>
</reference>
<comment type="domain">
    <text evidence="7">The N-terminal domain does not have lytic activity and probably modulates enzymatic activity. The C-terminal domain is the catalytic active domain.</text>
</comment>
<feature type="region of interest" description="LT domain" evidence="7">
    <location>
        <begin position="267"/>
        <end position="508"/>
    </location>
</feature>
<comment type="similarity">
    <text evidence="7">In the N-terminal section; belongs to the bacterial solute-binding protein 3 family.</text>
</comment>
<dbReference type="NCBIfam" id="NF008112">
    <property type="entry name" value="PRK10859.1"/>
    <property type="match status" value="1"/>
</dbReference>
<keyword evidence="4 7" id="KW-0998">Cell outer membrane</keyword>
<accession>A0ABY7AS75</accession>
<dbReference type="InterPro" id="IPR023703">
    <property type="entry name" value="MltF"/>
</dbReference>
<dbReference type="GO" id="GO:0016829">
    <property type="term" value="F:lyase activity"/>
    <property type="evidence" value="ECO:0007669"/>
    <property type="project" value="UniProtKB-KW"/>
</dbReference>
<sequence length="508" mass="58574">MSVNCILKNKIIINIISSLALMLCLFGCQDETAKSQAEQIGEEKKIRVGTIYGATSYYLTADGPAGFEYELAEKFARYLNVELEVVPVYDLAELFNLLESDQVDFLAASLTVTPERSKQFRFSPSYQKISEKLVFKQGNERPRDWSDVKGTLVITDKSSHQETLNQLNLSEVDWQTTNEQDPEELIKAVLNDEIDYTIVDSNLLAINRRIYPNLSIGFTVSDDHQLAWAFAKKQDDSLYALLIDFFGSIRQNGEFSHLEDKYFGHVKLFDYVDTRSFIKAIEIVLPKYQAWFTEYAQRYELDWRLLAAQSYQESHWNPRAKSPTGVRGIMMLTLPTAKQMGVKSRLDAEQNIRGGARYLSSLHNRIPERISEPDRTWFALASYNIGLGHLEDARRIAQQQGANPDKWHQVKRYLPLLQKKKYYKKTRYGYARGQEAVTYVENIRRYYDSLVWFYGPNNNTEYAPVEPDNAKLETSADLDSPQKNSETIETKQSKQVNEIKDNNQTNIN</sequence>
<evidence type="ECO:0000256" key="6">
    <source>
        <dbReference type="ARBA" id="ARBA00023316"/>
    </source>
</evidence>
<evidence type="ECO:0000256" key="8">
    <source>
        <dbReference type="SAM" id="MobiDB-lite"/>
    </source>
</evidence>
<evidence type="ECO:0000256" key="4">
    <source>
        <dbReference type="ARBA" id="ARBA00023237"/>
    </source>
</evidence>
<keyword evidence="5 7" id="KW-0456">Lyase</keyword>
<comment type="function">
    <text evidence="7">Murein-degrading enzyme that degrades murein glycan strands and insoluble, high-molecular weight murein sacculi, with the concomitant formation of a 1,6-anhydromuramoyl product. Lytic transglycosylases (LTs) play an integral role in the metabolism of the peptidoglycan (PG) sacculus. Their lytic action creates space within the PG sacculus to allow for its expansion as well as for the insertion of various structures such as secretion systems and flagella.</text>
</comment>
<name>A0ABY7AS75_9ALTE</name>
<gene>
    <name evidence="7 10" type="primary">mltF</name>
    <name evidence="10" type="ORF">OLW01_06920</name>
</gene>
<dbReference type="Proteomes" id="UP001163726">
    <property type="component" value="Chromosome"/>
</dbReference>
<keyword evidence="3 7" id="KW-0472">Membrane</keyword>
<dbReference type="RefSeq" id="WP_268076064.1">
    <property type="nucleotide sequence ID" value="NZ_CP109965.1"/>
</dbReference>
<evidence type="ECO:0000313" key="10">
    <source>
        <dbReference type="EMBL" id="WAJ71521.1"/>
    </source>
</evidence>
<comment type="similarity">
    <text evidence="7">In the C-terminal section; belongs to the transglycosylase Slt family.</text>
</comment>
<dbReference type="EMBL" id="CP109965">
    <property type="protein sequence ID" value="WAJ71521.1"/>
    <property type="molecule type" value="Genomic_DNA"/>
</dbReference>
<dbReference type="SUPFAM" id="SSF53955">
    <property type="entry name" value="Lysozyme-like"/>
    <property type="match status" value="1"/>
</dbReference>
<evidence type="ECO:0000313" key="11">
    <source>
        <dbReference type="Proteomes" id="UP001163726"/>
    </source>
</evidence>
<evidence type="ECO:0000256" key="3">
    <source>
        <dbReference type="ARBA" id="ARBA00023136"/>
    </source>
</evidence>
<dbReference type="Gene3D" id="3.40.190.10">
    <property type="entry name" value="Periplasmic binding protein-like II"/>
    <property type="match status" value="2"/>
</dbReference>
<comment type="caution">
    <text evidence="7">Lacks conserved residue(s) required for the propagation of feature annotation.</text>
</comment>
<dbReference type="SUPFAM" id="SSF53850">
    <property type="entry name" value="Periplasmic binding protein-like II"/>
    <property type="match status" value="1"/>
</dbReference>
<dbReference type="InterPro" id="IPR008258">
    <property type="entry name" value="Transglycosylase_SLT_dom_1"/>
</dbReference>
<dbReference type="InterPro" id="IPR023346">
    <property type="entry name" value="Lysozyme-like_dom_sf"/>
</dbReference>
<dbReference type="Pfam" id="PF01464">
    <property type="entry name" value="SLT"/>
    <property type="match status" value="1"/>
</dbReference>
<organism evidence="10 11">
    <name type="scientific">Catenovulum adriaticum</name>
    <dbReference type="NCBI Taxonomy" id="2984846"/>
    <lineage>
        <taxon>Bacteria</taxon>
        <taxon>Pseudomonadati</taxon>
        <taxon>Pseudomonadota</taxon>
        <taxon>Gammaproteobacteria</taxon>
        <taxon>Alteromonadales</taxon>
        <taxon>Alteromonadaceae</taxon>
        <taxon>Catenovulum</taxon>
    </lineage>
</organism>
<proteinExistence type="inferred from homology"/>
<feature type="domain" description="Solute-binding protein family 3/N-terminal" evidence="9">
    <location>
        <begin position="45"/>
        <end position="266"/>
    </location>
</feature>
<comment type="catalytic activity">
    <reaction evidence="7">
        <text>Exolytic cleavage of the (1-&gt;4)-beta-glycosidic linkage between N-acetylmuramic acid (MurNAc) and N-acetylglucosamine (GlcNAc) residues in peptidoglycan, from either the reducing or the non-reducing ends of the peptidoglycan chains, with concomitant formation of a 1,6-anhydrobond in the MurNAc residue.</text>
        <dbReference type="EC" id="4.2.2.n1"/>
    </reaction>
</comment>
<dbReference type="InterPro" id="IPR001638">
    <property type="entry name" value="Solute-binding_3/MltF_N"/>
</dbReference>
<dbReference type="EC" id="4.2.2.n1" evidence="7"/>
<dbReference type="Gene3D" id="1.10.530.10">
    <property type="match status" value="1"/>
</dbReference>
<evidence type="ECO:0000259" key="9">
    <source>
        <dbReference type="SMART" id="SM00062"/>
    </source>
</evidence>
<feature type="compositionally biased region" description="Basic and acidic residues" evidence="8">
    <location>
        <begin position="486"/>
        <end position="501"/>
    </location>
</feature>
<comment type="subcellular location">
    <subcellularLocation>
        <location evidence="7">Cell outer membrane</location>
        <topology evidence="7">Peripheral membrane protein</topology>
    </subcellularLocation>
    <text evidence="7">Attached to the inner leaflet of the outer membrane.</text>
</comment>
<evidence type="ECO:0000256" key="1">
    <source>
        <dbReference type="ARBA" id="ARBA00010333"/>
    </source>
</evidence>
<evidence type="ECO:0000256" key="5">
    <source>
        <dbReference type="ARBA" id="ARBA00023239"/>
    </source>
</evidence>
<keyword evidence="6 7" id="KW-0961">Cell wall biogenesis/degradation</keyword>
<dbReference type="CDD" id="cd01009">
    <property type="entry name" value="PBP2_YfhD_N"/>
    <property type="match status" value="1"/>
</dbReference>
<keyword evidence="11" id="KW-1185">Reference proteome</keyword>
<dbReference type="PANTHER" id="PTHR35936:SF32">
    <property type="entry name" value="MEMBRANE-BOUND LYTIC MUREIN TRANSGLYCOSYLASE F"/>
    <property type="match status" value="1"/>
</dbReference>
<keyword evidence="2 7" id="KW-0732">Signal</keyword>
<evidence type="ECO:0000256" key="2">
    <source>
        <dbReference type="ARBA" id="ARBA00022729"/>
    </source>
</evidence>
<dbReference type="CDD" id="cd13403">
    <property type="entry name" value="MLTF-like"/>
    <property type="match status" value="1"/>
</dbReference>
<dbReference type="SMART" id="SM00062">
    <property type="entry name" value="PBPb"/>
    <property type="match status" value="1"/>
</dbReference>